<dbReference type="PANTHER" id="PTHR43595">
    <property type="entry name" value="37S RIBOSOMAL PROTEIN S26, MITOCHONDRIAL"/>
    <property type="match status" value="1"/>
</dbReference>
<evidence type="ECO:0000259" key="2">
    <source>
        <dbReference type="Pfam" id="PF02777"/>
    </source>
</evidence>
<dbReference type="SUPFAM" id="SSF54719">
    <property type="entry name" value="Fe,Mn superoxide dismutase (SOD), C-terminal domain"/>
    <property type="match status" value="1"/>
</dbReference>
<sequence length="265" mass="30633">MFVSLRSVRPRISSLITGPTFRGLKTLTQLPYSTEDGLSPLYSKEALHNIYNVRQSLLLNRVNELSQDTTFGHENLTEIVKRSSVYPEHIVLYNNASQAWNTLFFLKSLRKNPSQPSNIVQKTLSMHYGSFEGFKNIFKQYAKGIFGNGWTWLAIDNQGKLLIKNTYNGASLFSIIPENSEGPISISDKDLYKRIKELENGKYPTQMDSFSPLKPILCLNMWMDSYMFDFGYDKDRYIDSFWDVVNWDVVEQRLINSEQSNNALY</sequence>
<evidence type="ECO:0000256" key="1">
    <source>
        <dbReference type="ARBA" id="ARBA00037226"/>
    </source>
</evidence>
<dbReference type="Proteomes" id="UP000188320">
    <property type="component" value="Unassembled WGS sequence"/>
</dbReference>
<evidence type="ECO:0000313" key="3">
    <source>
        <dbReference type="EMBL" id="OMH83103.1"/>
    </source>
</evidence>
<comment type="caution">
    <text evidence="3">The sequence shown here is derived from an EMBL/GenBank/DDBJ whole genome shotgun (WGS) entry which is preliminary data.</text>
</comment>
<dbReference type="GO" id="GO:0004784">
    <property type="term" value="F:superoxide dismutase activity"/>
    <property type="evidence" value="ECO:0007669"/>
    <property type="project" value="InterPro"/>
</dbReference>
<protein>
    <submittedName>
        <fullName evidence="3">Superoxide dismutase [Fe]</fullName>
    </submittedName>
</protein>
<dbReference type="Pfam" id="PF02777">
    <property type="entry name" value="Sod_Fe_C"/>
    <property type="match status" value="2"/>
</dbReference>
<keyword evidence="4" id="KW-1185">Reference proteome</keyword>
<dbReference type="AlphaFoldDB" id="A0A1R1PQC1"/>
<reference evidence="4" key="1">
    <citation type="submission" date="2017-01" db="EMBL/GenBank/DDBJ databases">
        <authorList>
            <person name="Wang Y."/>
            <person name="White M."/>
            <person name="Kvist S."/>
            <person name="Moncalvo J.-M."/>
        </authorList>
    </citation>
    <scope>NUCLEOTIDE SEQUENCE [LARGE SCALE GENOMIC DNA]</scope>
    <source>
        <strain evidence="4">COL-18-3</strain>
    </source>
</reference>
<evidence type="ECO:0000313" key="4">
    <source>
        <dbReference type="Proteomes" id="UP000188320"/>
    </source>
</evidence>
<organism evidence="3 4">
    <name type="scientific">Zancudomyces culisetae</name>
    <name type="common">Gut fungus</name>
    <name type="synonym">Smittium culisetae</name>
    <dbReference type="NCBI Taxonomy" id="1213189"/>
    <lineage>
        <taxon>Eukaryota</taxon>
        <taxon>Fungi</taxon>
        <taxon>Fungi incertae sedis</taxon>
        <taxon>Zoopagomycota</taxon>
        <taxon>Kickxellomycotina</taxon>
        <taxon>Harpellomycetes</taxon>
        <taxon>Harpellales</taxon>
        <taxon>Legeriomycetaceae</taxon>
        <taxon>Zancudomyces</taxon>
    </lineage>
</organism>
<dbReference type="InterPro" id="IPR036324">
    <property type="entry name" value="Mn/Fe_SOD_N_sf"/>
</dbReference>
<dbReference type="PANTHER" id="PTHR43595:SF2">
    <property type="entry name" value="SMALL RIBOSOMAL SUBUNIT PROTEIN MS42"/>
    <property type="match status" value="1"/>
</dbReference>
<dbReference type="OrthoDB" id="275227at2759"/>
<dbReference type="Gene3D" id="3.55.40.20">
    <property type="entry name" value="Iron/manganese superoxide dismutase, C-terminal domain"/>
    <property type="match status" value="1"/>
</dbReference>
<feature type="domain" description="Manganese/iron superoxide dismutase C-terminal" evidence="2">
    <location>
        <begin position="196"/>
        <end position="253"/>
    </location>
</feature>
<dbReference type="EMBL" id="LSSK01000514">
    <property type="protein sequence ID" value="OMH83103.1"/>
    <property type="molecule type" value="Genomic_DNA"/>
</dbReference>
<dbReference type="GO" id="GO:0046872">
    <property type="term" value="F:metal ion binding"/>
    <property type="evidence" value="ECO:0007669"/>
    <property type="project" value="InterPro"/>
</dbReference>
<dbReference type="SUPFAM" id="SSF46609">
    <property type="entry name" value="Fe,Mn superoxide dismutase (SOD), N-terminal domain"/>
    <property type="match status" value="1"/>
</dbReference>
<accession>A0A1R1PQC1</accession>
<dbReference type="GO" id="GO:0005737">
    <property type="term" value="C:cytoplasm"/>
    <property type="evidence" value="ECO:0007669"/>
    <property type="project" value="TreeGrafter"/>
</dbReference>
<dbReference type="InterPro" id="IPR036314">
    <property type="entry name" value="SOD_C_sf"/>
</dbReference>
<gene>
    <name evidence="3" type="ORF">AX774_g3401</name>
</gene>
<dbReference type="InterPro" id="IPR019832">
    <property type="entry name" value="Mn/Fe_SOD_C"/>
</dbReference>
<proteinExistence type="predicted"/>
<name>A0A1R1PQC1_ZANCU</name>
<feature type="domain" description="Manganese/iron superoxide dismutase C-terminal" evidence="2">
    <location>
        <begin position="118"/>
        <end position="171"/>
    </location>
</feature>
<comment type="function">
    <text evidence="1">Component of the mitochondrial ribosome (mitoribosome), a dedicated translation machinery responsible for the synthesis of mitochondrial genome-encoded proteins, including at least some of the essential transmembrane subunits of the mitochondrial respiratory chain. The mitoribosomes are attached to the mitochondrial inner membrane and translation products are cotranslationally integrated into the membrane.</text>
</comment>